<feature type="region of interest" description="Disordered" evidence="1">
    <location>
        <begin position="920"/>
        <end position="962"/>
    </location>
</feature>
<name>A0ABR0B9E4_9CRUS</name>
<feature type="region of interest" description="Disordered" evidence="1">
    <location>
        <begin position="435"/>
        <end position="463"/>
    </location>
</feature>
<gene>
    <name evidence="2" type="ORF">OUZ56_032607</name>
</gene>
<dbReference type="Proteomes" id="UP001234178">
    <property type="component" value="Unassembled WGS sequence"/>
</dbReference>
<evidence type="ECO:0000256" key="1">
    <source>
        <dbReference type="SAM" id="MobiDB-lite"/>
    </source>
</evidence>
<sequence length="1051" mass="115826">MRGSIPARSYFPGSLPRIAVQSASVSFGLRTLSLSRRRSWGTPPMTAKKTPVESRGPGSRLQSAAASWVGSGSCLAAGSDTGVPAEALLHVVETEVGRVVVLIQRLRAGRVGVLVLRGPAGQTVARVRVGGAGARTARCRRTDAETLVGAGLLGGAAVTGERETVAGARHVEPAAPLKAERVDRRVVFVGQHDDREERVRAEEVFPLLKETLVNPFVLRDGPVTNDLRPRIGLHEEVVHRLQLGFVAATDFANVRNKRRERGVEVGGRLVRVLRRDVAGLRLLRVVLGVRREVGEEAGVLRLDPLQTLRGIGAVDQTTAEVGPLRIAGRRRAEVTHRRRDDTDVDVGDRLELGNTVRALAIRIGGINGRLTADRLAVGIDAVRGHKTAHEDGDRLREKLLLVGHRCRVVDGEEEVDLVDRIRLLLRREADLRRRARPLHGTGQTGARSGSKATEDNDGTENASQLVQTHANDLLGLQRRRVWNHNSGRPVQMEGTDCRFLPIPLAPLVPATEPLEMGILRRLHGASTANLPTLLTVIANVVGEAPSYDQNGSDRSTPCTRTTVALRGTTISQPTTGNAVDGRAPKQIAPGEGIVCVDNGLAAGTVRRLHVAEPRLALCTGLSGGDRTLDQFANRVLIHIGLGVDRLRLGDVARKHLQIRDLTPLRRRVAERLRPLRTEPFKDATRHNARLVRREGLRQTPRLEFDGNPVDNRRNGRVVAEGRIVRSTGARPKIGNSRRSLSRRARRSAPFGGRAAGRRCRQTSNRHARHPSRGRRKDRRRPSRGRTPGRGGPPPYAAPGTQSSGHQCRFGPHKALVFRGFSPTRRRLPSRLPPRRGHSERRQSRRRKCRSTPASLVGARRARPRRRSEQEVRWRRGDSCTMHGRRPCSFQHRHAPLCDSGQAHRGTRECIWRADTEDRRRNDVSCRTRGAPLGPRSGEVSPCSLDRKRPHSPSKEQHRDERIGAKEGLSLGKNFAINTDVLCRISVDFDRIPRVALRQKAIDRLKLGLGTAPGLSDLRNELAHRRLEVTGARIRRRRSGKPGGLSLLGIRR</sequence>
<feature type="compositionally biased region" description="Basic and acidic residues" evidence="1">
    <location>
        <begin position="952"/>
        <end position="962"/>
    </location>
</feature>
<keyword evidence="3" id="KW-1185">Reference proteome</keyword>
<accession>A0ABR0B9E4</accession>
<comment type="caution">
    <text evidence="2">The sequence shown here is derived from an EMBL/GenBank/DDBJ whole genome shotgun (WGS) entry which is preliminary data.</text>
</comment>
<feature type="compositionally biased region" description="Basic residues" evidence="1">
    <location>
        <begin position="755"/>
        <end position="783"/>
    </location>
</feature>
<evidence type="ECO:0000313" key="2">
    <source>
        <dbReference type="EMBL" id="KAK4045199.1"/>
    </source>
</evidence>
<reference evidence="2 3" key="1">
    <citation type="journal article" date="2023" name="Nucleic Acids Res.">
        <title>The hologenome of Daphnia magna reveals possible DNA methylation and microbiome-mediated evolution of the host genome.</title>
        <authorList>
            <person name="Chaturvedi A."/>
            <person name="Li X."/>
            <person name="Dhandapani V."/>
            <person name="Marshall H."/>
            <person name="Kissane S."/>
            <person name="Cuenca-Cambronero M."/>
            <person name="Asole G."/>
            <person name="Calvet F."/>
            <person name="Ruiz-Romero M."/>
            <person name="Marangio P."/>
            <person name="Guigo R."/>
            <person name="Rago D."/>
            <person name="Mirbahai L."/>
            <person name="Eastwood N."/>
            <person name="Colbourne J.K."/>
            <person name="Zhou J."/>
            <person name="Mallon E."/>
            <person name="Orsini L."/>
        </authorList>
    </citation>
    <scope>NUCLEOTIDE SEQUENCE [LARGE SCALE GENOMIC DNA]</scope>
    <source>
        <strain evidence="2">LRV0_1</strain>
    </source>
</reference>
<feature type="region of interest" description="Disordered" evidence="1">
    <location>
        <begin position="701"/>
        <end position="871"/>
    </location>
</feature>
<feature type="compositionally biased region" description="Basic residues" evidence="1">
    <location>
        <begin position="823"/>
        <end position="849"/>
    </location>
</feature>
<feature type="region of interest" description="Disordered" evidence="1">
    <location>
        <begin position="38"/>
        <end position="60"/>
    </location>
</feature>
<evidence type="ECO:0000313" key="3">
    <source>
        <dbReference type="Proteomes" id="UP001234178"/>
    </source>
</evidence>
<dbReference type="EMBL" id="JAOYFB010000041">
    <property type="protein sequence ID" value="KAK4045199.1"/>
    <property type="molecule type" value="Genomic_DNA"/>
</dbReference>
<protein>
    <submittedName>
        <fullName evidence="2">Uncharacterized protein</fullName>
    </submittedName>
</protein>
<organism evidence="2 3">
    <name type="scientific">Daphnia magna</name>
    <dbReference type="NCBI Taxonomy" id="35525"/>
    <lineage>
        <taxon>Eukaryota</taxon>
        <taxon>Metazoa</taxon>
        <taxon>Ecdysozoa</taxon>
        <taxon>Arthropoda</taxon>
        <taxon>Crustacea</taxon>
        <taxon>Branchiopoda</taxon>
        <taxon>Diplostraca</taxon>
        <taxon>Cladocera</taxon>
        <taxon>Anomopoda</taxon>
        <taxon>Daphniidae</taxon>
        <taxon>Daphnia</taxon>
    </lineage>
</organism>
<proteinExistence type="predicted"/>